<dbReference type="SUPFAM" id="SSF51569">
    <property type="entry name" value="Aldolase"/>
    <property type="match status" value="1"/>
</dbReference>
<evidence type="ECO:0000256" key="3">
    <source>
        <dbReference type="ARBA" id="ARBA00011823"/>
    </source>
</evidence>
<dbReference type="EMBL" id="JAQKAB010000008">
    <property type="protein sequence ID" value="MDA7027410.1"/>
    <property type="molecule type" value="Genomic_DNA"/>
</dbReference>
<dbReference type="InterPro" id="IPR013785">
    <property type="entry name" value="Aldolase_TIM"/>
</dbReference>
<comment type="caution">
    <text evidence="11">The sequence shown here is derived from an EMBL/GenBank/DDBJ whole genome shotgun (WGS) entry which is preliminary data.</text>
</comment>
<dbReference type="RefSeq" id="WP_271341250.1">
    <property type="nucleotide sequence ID" value="NZ_JAQKAB010000008.1"/>
</dbReference>
<organism evidence="11 12">
    <name type="scientific">Bacillus changyiensis</name>
    <dbReference type="NCBI Taxonomy" id="3004103"/>
    <lineage>
        <taxon>Bacteria</taxon>
        <taxon>Bacillati</taxon>
        <taxon>Bacillota</taxon>
        <taxon>Bacilli</taxon>
        <taxon>Bacillales</taxon>
        <taxon>Bacillaceae</taxon>
        <taxon>Bacillus</taxon>
    </lineage>
</organism>
<gene>
    <name evidence="11" type="ORF">PJ311_12520</name>
</gene>
<dbReference type="Gene3D" id="3.20.20.70">
    <property type="entry name" value="Aldolase class I"/>
    <property type="match status" value="1"/>
</dbReference>
<comment type="catalytic activity">
    <reaction evidence="10">
        <text>2 5-aminolevulinate = porphobilinogen + 2 H2O + H(+)</text>
        <dbReference type="Rhea" id="RHEA:24064"/>
        <dbReference type="ChEBI" id="CHEBI:15377"/>
        <dbReference type="ChEBI" id="CHEBI:15378"/>
        <dbReference type="ChEBI" id="CHEBI:58126"/>
        <dbReference type="ChEBI" id="CHEBI:356416"/>
        <dbReference type="EC" id="4.2.1.24"/>
    </reaction>
</comment>
<keyword evidence="6" id="KW-0350">Heme biosynthesis</keyword>
<evidence type="ECO:0000256" key="8">
    <source>
        <dbReference type="ARBA" id="ARBA00023244"/>
    </source>
</evidence>
<evidence type="ECO:0000256" key="10">
    <source>
        <dbReference type="ARBA" id="ARBA00047651"/>
    </source>
</evidence>
<comment type="similarity">
    <text evidence="2">Belongs to the ALAD family.</text>
</comment>
<dbReference type="EC" id="4.2.1.24" evidence="4"/>
<comment type="subunit">
    <text evidence="3">Homooctamer.</text>
</comment>
<dbReference type="InterPro" id="IPR001731">
    <property type="entry name" value="ALAD"/>
</dbReference>
<keyword evidence="7" id="KW-0456">Lyase</keyword>
<evidence type="ECO:0000256" key="9">
    <source>
        <dbReference type="ARBA" id="ARBA00032837"/>
    </source>
</evidence>
<accession>A0ABT4X540</accession>
<protein>
    <recommendedName>
        <fullName evidence="5">Delta-aminolevulinic acid dehydratase</fullName>
        <ecNumber evidence="4">4.2.1.24</ecNumber>
    </recommendedName>
    <alternativeName>
        <fullName evidence="9">Porphobilinogen synthase</fullName>
    </alternativeName>
</protein>
<reference evidence="11 12" key="1">
    <citation type="submission" date="2023-01" db="EMBL/GenBank/DDBJ databases">
        <title>Bacillus changyiensis sp. nov., isolated from a coastal deposit.</title>
        <authorList>
            <person name="Xiao G."/>
            <person name="Lai Q."/>
            <person name="Hu Z."/>
            <person name="Shao Z."/>
        </authorList>
    </citation>
    <scope>NUCLEOTIDE SEQUENCE [LARGE SCALE GENOMIC DNA]</scope>
    <source>
        <strain evidence="11 12">CLL-7-23</strain>
    </source>
</reference>
<evidence type="ECO:0000313" key="12">
    <source>
        <dbReference type="Proteomes" id="UP001211894"/>
    </source>
</evidence>
<evidence type="ECO:0000256" key="6">
    <source>
        <dbReference type="ARBA" id="ARBA00023133"/>
    </source>
</evidence>
<keyword evidence="12" id="KW-1185">Reference proteome</keyword>
<sequence>MTNSLKDVSQIQLGRTSRRLTQEYEVSIHPAKLSQPIDVDIYLNGNTTRQMKNMDGYPFRSVENTIELIKELKSYGIHSITLRLIGKLSEDIYQVLNDHIQAFKTIRDNYPLGTLHITVDPFHIGLNDDGTWGIKNSTGQLDYQATIELISTIASHFAKEGADSILTLGRIDAEVEVTKKELEKIGSNTTITSFSQNTETKNAYMYLEHTPAHLDTGQKILVGNVTEMNLYTLIDIYDGTDTIIVKPIENFHLLTNTSLFLKDKYNIIDFLTSDKVKQTLTHHPCLKEKVLNILFNIDDFFDKCKLVKIGGYTVSGTYYLQKNFEKTKGQDFTFSVIDELLKNAISASNFSISTIIDRNALWYVKQMARQN</sequence>
<evidence type="ECO:0000256" key="4">
    <source>
        <dbReference type="ARBA" id="ARBA00012053"/>
    </source>
</evidence>
<dbReference type="SMART" id="SM01004">
    <property type="entry name" value="ALAD"/>
    <property type="match status" value="1"/>
</dbReference>
<name>A0ABT4X540_9BACI</name>
<dbReference type="Pfam" id="PF00490">
    <property type="entry name" value="ALAD"/>
    <property type="match status" value="1"/>
</dbReference>
<evidence type="ECO:0000256" key="7">
    <source>
        <dbReference type="ARBA" id="ARBA00023239"/>
    </source>
</evidence>
<keyword evidence="8" id="KW-0627">Porphyrin biosynthesis</keyword>
<comment type="pathway">
    <text evidence="1">Porphyrin-containing compound metabolism; protoporphyrin-IX biosynthesis; coproporphyrinogen-III from 5-aminolevulinate: step 1/4.</text>
</comment>
<proteinExistence type="inferred from homology"/>
<evidence type="ECO:0000256" key="1">
    <source>
        <dbReference type="ARBA" id="ARBA00004694"/>
    </source>
</evidence>
<evidence type="ECO:0000313" key="11">
    <source>
        <dbReference type="EMBL" id="MDA7027410.1"/>
    </source>
</evidence>
<evidence type="ECO:0000256" key="5">
    <source>
        <dbReference type="ARBA" id="ARBA00020771"/>
    </source>
</evidence>
<dbReference type="Proteomes" id="UP001211894">
    <property type="component" value="Unassembled WGS sequence"/>
</dbReference>
<evidence type="ECO:0000256" key="2">
    <source>
        <dbReference type="ARBA" id="ARBA00008055"/>
    </source>
</evidence>